<feature type="compositionally biased region" description="Low complexity" evidence="1">
    <location>
        <begin position="36"/>
        <end position="49"/>
    </location>
</feature>
<keyword evidence="3" id="KW-1185">Reference proteome</keyword>
<sequence length="71" mass="7245">MPIPGASRMQKSSLSVETSEPSSDIMSAWASVATATSPSSSESSCSSEGARLEASPGNSSVDSVTVRRHTV</sequence>
<organism evidence="2 3">
    <name type="scientific">Liparis tanakae</name>
    <name type="common">Tanaka's snailfish</name>
    <dbReference type="NCBI Taxonomy" id="230148"/>
    <lineage>
        <taxon>Eukaryota</taxon>
        <taxon>Metazoa</taxon>
        <taxon>Chordata</taxon>
        <taxon>Craniata</taxon>
        <taxon>Vertebrata</taxon>
        <taxon>Euteleostomi</taxon>
        <taxon>Actinopterygii</taxon>
        <taxon>Neopterygii</taxon>
        <taxon>Teleostei</taxon>
        <taxon>Neoteleostei</taxon>
        <taxon>Acanthomorphata</taxon>
        <taxon>Eupercaria</taxon>
        <taxon>Perciformes</taxon>
        <taxon>Cottioidei</taxon>
        <taxon>Cottales</taxon>
        <taxon>Liparidae</taxon>
        <taxon>Liparis</taxon>
    </lineage>
</organism>
<accession>A0A4Z2E998</accession>
<dbReference type="Proteomes" id="UP000314294">
    <property type="component" value="Unassembled WGS sequence"/>
</dbReference>
<evidence type="ECO:0000256" key="1">
    <source>
        <dbReference type="SAM" id="MobiDB-lite"/>
    </source>
</evidence>
<reference evidence="2 3" key="1">
    <citation type="submission" date="2019-03" db="EMBL/GenBank/DDBJ databases">
        <title>First draft genome of Liparis tanakae, snailfish: a comprehensive survey of snailfish specific genes.</title>
        <authorList>
            <person name="Kim W."/>
            <person name="Song I."/>
            <person name="Jeong J.-H."/>
            <person name="Kim D."/>
            <person name="Kim S."/>
            <person name="Ryu S."/>
            <person name="Song J.Y."/>
            <person name="Lee S.K."/>
        </authorList>
    </citation>
    <scope>NUCLEOTIDE SEQUENCE [LARGE SCALE GENOMIC DNA]</scope>
    <source>
        <tissue evidence="2">Muscle</tissue>
    </source>
</reference>
<proteinExistence type="predicted"/>
<gene>
    <name evidence="2" type="ORF">EYF80_064609</name>
</gene>
<protein>
    <submittedName>
        <fullName evidence="2">Uncharacterized protein</fullName>
    </submittedName>
</protein>
<feature type="region of interest" description="Disordered" evidence="1">
    <location>
        <begin position="36"/>
        <end position="71"/>
    </location>
</feature>
<comment type="caution">
    <text evidence="2">The sequence shown here is derived from an EMBL/GenBank/DDBJ whole genome shotgun (WGS) entry which is preliminary data.</text>
</comment>
<dbReference type="AlphaFoldDB" id="A0A4Z2E998"/>
<feature type="compositionally biased region" description="Low complexity" evidence="1">
    <location>
        <begin position="12"/>
        <end position="22"/>
    </location>
</feature>
<dbReference type="EMBL" id="SRLO01012998">
    <property type="protein sequence ID" value="TNN25263.1"/>
    <property type="molecule type" value="Genomic_DNA"/>
</dbReference>
<name>A0A4Z2E998_9TELE</name>
<evidence type="ECO:0000313" key="2">
    <source>
        <dbReference type="EMBL" id="TNN25263.1"/>
    </source>
</evidence>
<feature type="region of interest" description="Disordered" evidence="1">
    <location>
        <begin position="1"/>
        <end position="22"/>
    </location>
</feature>
<evidence type="ECO:0000313" key="3">
    <source>
        <dbReference type="Proteomes" id="UP000314294"/>
    </source>
</evidence>